<dbReference type="EMBL" id="HBUF01259560">
    <property type="protein sequence ID" value="CAG6682510.1"/>
    <property type="molecule type" value="Transcribed_RNA"/>
</dbReference>
<reference evidence="1" key="1">
    <citation type="submission" date="2021-05" db="EMBL/GenBank/DDBJ databases">
        <authorList>
            <person name="Alioto T."/>
            <person name="Alioto T."/>
            <person name="Gomez Garrido J."/>
        </authorList>
    </citation>
    <scope>NUCLEOTIDE SEQUENCE</scope>
</reference>
<evidence type="ECO:0000313" key="1">
    <source>
        <dbReference type="EMBL" id="CAG6682510.1"/>
    </source>
</evidence>
<organism evidence="1">
    <name type="scientific">Cacopsylla melanoneura</name>
    <dbReference type="NCBI Taxonomy" id="428564"/>
    <lineage>
        <taxon>Eukaryota</taxon>
        <taxon>Metazoa</taxon>
        <taxon>Ecdysozoa</taxon>
        <taxon>Arthropoda</taxon>
        <taxon>Hexapoda</taxon>
        <taxon>Insecta</taxon>
        <taxon>Pterygota</taxon>
        <taxon>Neoptera</taxon>
        <taxon>Paraneoptera</taxon>
        <taxon>Hemiptera</taxon>
        <taxon>Sternorrhyncha</taxon>
        <taxon>Psylloidea</taxon>
        <taxon>Psyllidae</taxon>
        <taxon>Psyllinae</taxon>
        <taxon>Cacopsylla</taxon>
    </lineage>
</organism>
<dbReference type="AlphaFoldDB" id="A0A8D8T633"/>
<protein>
    <submittedName>
        <fullName evidence="1">Uncharacterized protein</fullName>
    </submittedName>
</protein>
<name>A0A8D8T633_9HEMI</name>
<proteinExistence type="predicted"/>
<sequence length="307" mass="37329">MIIHLDTHSNSHSRRNTLERAMACCFLTLALMSSVHTLKSDKSHEIWRRSLAEIHKDCQHRTRRETRRQNLFYKTAWNKLKQGVNNINPIPSEYMGPSGTIMHTKETHKMETEWSNSFPNYGEEIKRHLRKKREEKMARTPSEFEEHSQRMVDYWREYKNQEMEVGRGPRDISWYTPAIGDAYKKRLDAYYRLMNDKDNEEKKREFERIDKETRTKVFRQQEKAVHPYWFNDICGHFKTWYKIFEEKCFEDPNHILKRKRFRYVDKQTKKIMKNEKRIAIKKFLVPISEMEKKELKKFIPTTLPTTT</sequence>
<accession>A0A8D8T633</accession>